<sequence length="58" mass="6140">MPQLSPTLGVAVYVVALASFSITGCFISFSSKPICVSEDFFSVPMEGRGTCGGTHVYF</sequence>
<dbReference type="AlphaFoldDB" id="A0A097J9K3"/>
<keyword evidence="1" id="KW-0472">Membrane</keyword>
<proteinExistence type="predicted"/>
<geneLocation type="mitochondrion" evidence="3"/>
<reference evidence="2" key="1">
    <citation type="journal article" date="2014" name="Mitochondrial DNA">
        <title>Complete mitochondrial genome of the giant African snail, Achatina fulica (Mollusca: Achatinidae): a novel location of putative control regions (CR) in the mitogenome within Pulmonate species.</title>
        <authorList>
            <person name="He Z.P."/>
            <person name="Dai X.B."/>
            <person name="Zhang S."/>
            <person name="Zhi T.T."/>
            <person name="Lun Z.R."/>
            <person name="Wu Z.D."/>
            <person name="Yang T.B."/>
        </authorList>
    </citation>
    <scope>NUCLEOTIDE SEQUENCE</scope>
</reference>
<feature type="transmembrane region" description="Helical" evidence="1">
    <location>
        <begin position="6"/>
        <end position="29"/>
    </location>
</feature>
<reference evidence="2" key="2">
    <citation type="submission" date="2014-04" db="EMBL/GenBank/DDBJ databases">
        <authorList>
            <person name="Harrison E."/>
        </authorList>
    </citation>
    <scope>NUCLEOTIDE SEQUENCE</scope>
</reference>
<keyword evidence="3" id="KW-0496">Mitochondrion</keyword>
<organism evidence="3">
    <name type="scientific">Lissachatina fulica</name>
    <name type="common">Giant African land snail</name>
    <name type="synonym">Achatina fulica</name>
    <dbReference type="NCBI Taxonomy" id="2315439"/>
    <lineage>
        <taxon>Eukaryota</taxon>
        <taxon>Metazoa</taxon>
        <taxon>Spiralia</taxon>
        <taxon>Lophotrochozoa</taxon>
        <taxon>Mollusca</taxon>
        <taxon>Gastropoda</taxon>
        <taxon>Heterobranchia</taxon>
        <taxon>Euthyneura</taxon>
        <taxon>Panpulmonata</taxon>
        <taxon>Eupulmonata</taxon>
        <taxon>Stylommatophora</taxon>
        <taxon>Helicina</taxon>
        <taxon>Achatinoidea</taxon>
        <taxon>Achatinidae</taxon>
        <taxon>Lissachatina</taxon>
    </lineage>
</organism>
<accession>A0A097J9K3</accession>
<evidence type="ECO:0000256" key="1">
    <source>
        <dbReference type="SAM" id="Phobius"/>
    </source>
</evidence>
<dbReference type="GeneID" id="19909508"/>
<dbReference type="CTD" id="4509"/>
<dbReference type="RefSeq" id="YP_009049164.1">
    <property type="nucleotide sequence ID" value="NC_024601.1"/>
</dbReference>
<gene>
    <name evidence="3" type="primary">ATP8</name>
</gene>
<keyword evidence="1" id="KW-0812">Transmembrane</keyword>
<evidence type="ECO:0000313" key="3">
    <source>
        <dbReference type="EMBL" id="AIT76131.1"/>
    </source>
</evidence>
<protein>
    <submittedName>
        <fullName evidence="3">ATP synthase F0 subunit 8</fullName>
    </submittedName>
</protein>
<dbReference type="EMBL" id="KJ744205">
    <property type="protein sequence ID" value="AIE43758.1"/>
    <property type="molecule type" value="Genomic_DNA"/>
</dbReference>
<reference evidence="3" key="3">
    <citation type="submission" date="2014-07" db="EMBL/GenBank/DDBJ databases">
        <authorList>
            <person name="Zhang J.E."/>
            <person name="Yang H."/>
            <person name="Guo J."/>
            <person name="Deng Z."/>
            <person name="Luo H."/>
            <person name="Luo M."/>
            <person name="Zhao B."/>
        </authorList>
    </citation>
    <scope>NUCLEOTIDE SEQUENCE</scope>
</reference>
<dbReference type="EMBL" id="KM114610">
    <property type="protein sequence ID" value="AIT76131.1"/>
    <property type="molecule type" value="Genomic_DNA"/>
</dbReference>
<name>A0A097J9K3_LISFU</name>
<keyword evidence="1" id="KW-1133">Transmembrane helix</keyword>
<evidence type="ECO:0000313" key="2">
    <source>
        <dbReference type="EMBL" id="AIE43758.1"/>
    </source>
</evidence>